<dbReference type="Proteomes" id="UP000199354">
    <property type="component" value="Unassembled WGS sequence"/>
</dbReference>
<reference evidence="10 11" key="1">
    <citation type="submission" date="2016-10" db="EMBL/GenBank/DDBJ databases">
        <authorList>
            <person name="de Groot N.N."/>
        </authorList>
    </citation>
    <scope>NUCLEOTIDE SEQUENCE [LARGE SCALE GENOMIC DNA]</scope>
    <source>
        <strain evidence="10 11">CGMCC 1.7031</strain>
    </source>
</reference>
<feature type="transmembrane region" description="Helical" evidence="8">
    <location>
        <begin position="334"/>
        <end position="350"/>
    </location>
</feature>
<name>A0A1G5E1J3_9FLAO</name>
<keyword evidence="7 8" id="KW-0924">Ammonia transport</keyword>
<dbReference type="Pfam" id="PF00909">
    <property type="entry name" value="Ammonium_transp"/>
    <property type="match status" value="1"/>
</dbReference>
<evidence type="ECO:0000256" key="6">
    <source>
        <dbReference type="ARBA" id="ARBA00023136"/>
    </source>
</evidence>
<evidence type="ECO:0000256" key="3">
    <source>
        <dbReference type="ARBA" id="ARBA00022448"/>
    </source>
</evidence>
<dbReference type="NCBIfam" id="TIGR00836">
    <property type="entry name" value="amt"/>
    <property type="match status" value="1"/>
</dbReference>
<feature type="transmembrane region" description="Helical" evidence="8">
    <location>
        <begin position="213"/>
        <end position="234"/>
    </location>
</feature>
<organism evidence="10 11">
    <name type="scientific">Flavobacterium caeni</name>
    <dbReference type="NCBI Taxonomy" id="490189"/>
    <lineage>
        <taxon>Bacteria</taxon>
        <taxon>Pseudomonadati</taxon>
        <taxon>Bacteroidota</taxon>
        <taxon>Flavobacteriia</taxon>
        <taxon>Flavobacteriales</taxon>
        <taxon>Flavobacteriaceae</taxon>
        <taxon>Flavobacterium</taxon>
    </lineage>
</organism>
<feature type="transmembrane region" description="Helical" evidence="8">
    <location>
        <begin position="362"/>
        <end position="383"/>
    </location>
</feature>
<dbReference type="PANTHER" id="PTHR43029">
    <property type="entry name" value="AMMONIUM TRANSPORTER MEP2"/>
    <property type="match status" value="1"/>
</dbReference>
<dbReference type="InterPro" id="IPR001905">
    <property type="entry name" value="Ammonium_transpt"/>
</dbReference>
<evidence type="ECO:0000256" key="4">
    <source>
        <dbReference type="ARBA" id="ARBA00022692"/>
    </source>
</evidence>
<keyword evidence="11" id="KW-1185">Reference proteome</keyword>
<feature type="transmembrane region" description="Helical" evidence="8">
    <location>
        <begin position="48"/>
        <end position="70"/>
    </location>
</feature>
<keyword evidence="4 8" id="KW-0812">Transmembrane</keyword>
<dbReference type="STRING" id="490189.SAMN02927903_00909"/>
<dbReference type="OrthoDB" id="9814202at2"/>
<dbReference type="InterPro" id="IPR018047">
    <property type="entry name" value="Ammonium_transpt_CS"/>
</dbReference>
<feature type="transmembrane region" description="Helical" evidence="8">
    <location>
        <begin position="145"/>
        <end position="166"/>
    </location>
</feature>
<dbReference type="AlphaFoldDB" id="A0A1G5E1J3"/>
<evidence type="ECO:0000313" key="11">
    <source>
        <dbReference type="Proteomes" id="UP000199354"/>
    </source>
</evidence>
<comment type="subcellular location">
    <subcellularLocation>
        <location evidence="8">Cell membrane</location>
        <topology evidence="8">Multi-pass membrane protein</topology>
    </subcellularLocation>
    <subcellularLocation>
        <location evidence="1">Membrane</location>
        <topology evidence="1">Multi-pass membrane protein</topology>
    </subcellularLocation>
</comment>
<dbReference type="GO" id="GO:0005886">
    <property type="term" value="C:plasma membrane"/>
    <property type="evidence" value="ECO:0007669"/>
    <property type="project" value="UniProtKB-SubCell"/>
</dbReference>
<sequence>MRKIEKRWIVSFLIITAVAIGGLFWTPANDAHILAQFGPTENIVPADVAWLLTASSLVLLMTPGLSFFYGGMVGKKNVISTMLQSFICLGVVSLIWVVVGFSLAFGEPIGFHFADGFYSVIGNPSTFAFMDHVGILPHQTMAATIPFMLFALFQMKFAIITPAIITGSFAERVRFISFLLFIVLFTLFIYAPLCHSVWHPTGILGTYFGVKDFAGGTVVHMSAGFAALAGALVLGKRKNSHHIPTNIPFVLLGTGMLWFGWFGFNAGSALAANGTAAMAFATTTTASASAMLTWLFFERLNGRKVSALGACIGAVVGLVAITPAAGYVTVPQSIFFGFITAIVSSKVLSMKAMKKIDDTLDVFACHGIGGIMGMILTAIFAQGENASLLHGGWNVFAHHMIALVLVSVFTFFGAVLLFKITNAFIPLRVSEEAENQGLDLSQHDESLEHQKPAPMGIIDLMK</sequence>
<feature type="domain" description="Ammonium transporter AmtB-like" evidence="9">
    <location>
        <begin position="49"/>
        <end position="446"/>
    </location>
</feature>
<dbReference type="RefSeq" id="WP_091141129.1">
    <property type="nucleotide sequence ID" value="NZ_FMVF01000004.1"/>
</dbReference>
<feature type="transmembrane region" description="Helical" evidence="8">
    <location>
        <begin position="395"/>
        <end position="418"/>
    </location>
</feature>
<dbReference type="EMBL" id="FMVF01000004">
    <property type="protein sequence ID" value="SCY20832.1"/>
    <property type="molecule type" value="Genomic_DNA"/>
</dbReference>
<feature type="transmembrane region" description="Helical" evidence="8">
    <location>
        <begin position="276"/>
        <end position="296"/>
    </location>
</feature>
<feature type="transmembrane region" description="Helical" evidence="8">
    <location>
        <begin position="173"/>
        <end position="193"/>
    </location>
</feature>
<proteinExistence type="inferred from homology"/>
<dbReference type="PROSITE" id="PS01219">
    <property type="entry name" value="AMMONIUM_TRANSP"/>
    <property type="match status" value="1"/>
</dbReference>
<evidence type="ECO:0000256" key="5">
    <source>
        <dbReference type="ARBA" id="ARBA00022989"/>
    </source>
</evidence>
<feature type="transmembrane region" description="Helical" evidence="8">
    <location>
        <begin position="7"/>
        <end position="28"/>
    </location>
</feature>
<dbReference type="SUPFAM" id="SSF111352">
    <property type="entry name" value="Ammonium transporter"/>
    <property type="match status" value="1"/>
</dbReference>
<evidence type="ECO:0000256" key="2">
    <source>
        <dbReference type="ARBA" id="ARBA00005887"/>
    </source>
</evidence>
<evidence type="ECO:0000256" key="8">
    <source>
        <dbReference type="RuleBase" id="RU362002"/>
    </source>
</evidence>
<dbReference type="GO" id="GO:0008519">
    <property type="term" value="F:ammonium channel activity"/>
    <property type="evidence" value="ECO:0007669"/>
    <property type="project" value="InterPro"/>
</dbReference>
<gene>
    <name evidence="10" type="ORF">SAMN02927903_00909</name>
</gene>
<keyword evidence="5 8" id="KW-1133">Transmembrane helix</keyword>
<accession>A0A1G5E1J3</accession>
<keyword evidence="3 8" id="KW-0813">Transport</keyword>
<evidence type="ECO:0000313" key="10">
    <source>
        <dbReference type="EMBL" id="SCY20832.1"/>
    </source>
</evidence>
<evidence type="ECO:0000256" key="1">
    <source>
        <dbReference type="ARBA" id="ARBA00004141"/>
    </source>
</evidence>
<keyword evidence="6 8" id="KW-0472">Membrane</keyword>
<comment type="similarity">
    <text evidence="2 8">Belongs to the ammonia transporter channel (TC 1.A.11.2) family.</text>
</comment>
<feature type="transmembrane region" description="Helical" evidence="8">
    <location>
        <begin position="308"/>
        <end position="328"/>
    </location>
</feature>
<evidence type="ECO:0000259" key="9">
    <source>
        <dbReference type="Pfam" id="PF00909"/>
    </source>
</evidence>
<dbReference type="InterPro" id="IPR029020">
    <property type="entry name" value="Ammonium/urea_transptr"/>
</dbReference>
<dbReference type="InterPro" id="IPR024041">
    <property type="entry name" value="NH4_transpt_AmtB-like_dom"/>
</dbReference>
<feature type="transmembrane region" description="Helical" evidence="8">
    <location>
        <begin position="246"/>
        <end position="264"/>
    </location>
</feature>
<dbReference type="Gene3D" id="1.10.3430.10">
    <property type="entry name" value="Ammonium transporter AmtB like domains"/>
    <property type="match status" value="1"/>
</dbReference>
<feature type="transmembrane region" description="Helical" evidence="8">
    <location>
        <begin position="82"/>
        <end position="105"/>
    </location>
</feature>
<protein>
    <recommendedName>
        <fullName evidence="8">Ammonium transporter</fullName>
    </recommendedName>
</protein>
<dbReference type="PANTHER" id="PTHR43029:SF10">
    <property type="entry name" value="AMMONIUM TRANSPORTER MEP2"/>
    <property type="match status" value="1"/>
</dbReference>
<evidence type="ECO:0000256" key="7">
    <source>
        <dbReference type="ARBA" id="ARBA00023177"/>
    </source>
</evidence>